<proteinExistence type="predicted"/>
<gene>
    <name evidence="2" type="ORF">PL9214490226</name>
</gene>
<dbReference type="GO" id="GO:0016740">
    <property type="term" value="F:transferase activity"/>
    <property type="evidence" value="ECO:0007669"/>
    <property type="project" value="UniProtKB-KW"/>
</dbReference>
<dbReference type="EMBL" id="CZDF01000154">
    <property type="protein sequence ID" value="CUR32679.1"/>
    <property type="molecule type" value="Genomic_DNA"/>
</dbReference>
<sequence length="124" mass="13788">MVKKRFGFQNLILAITIILGVTLGWNSLTLAQGSATQLEYRMSRLEAQVSQLAGQINSLRYQSSGTTVIQVEPDATSPPPQPENRFLSGDPMFDRLATLVIETKQDVQQLQKQIADLKARIDTQ</sequence>
<keyword evidence="2" id="KW-0808">Transferase</keyword>
<dbReference type="EC" id="2.8.1.-" evidence="2"/>
<feature type="coiled-coil region" evidence="1">
    <location>
        <begin position="35"/>
        <end position="62"/>
    </location>
</feature>
<accession>A0A1J1LJK1</accession>
<keyword evidence="3" id="KW-1185">Reference proteome</keyword>
<name>A0A1J1LJK1_9CYAN</name>
<organism evidence="2 3">
    <name type="scientific">Planktothrix tepida PCC 9214</name>
    <dbReference type="NCBI Taxonomy" id="671072"/>
    <lineage>
        <taxon>Bacteria</taxon>
        <taxon>Bacillati</taxon>
        <taxon>Cyanobacteriota</taxon>
        <taxon>Cyanophyceae</taxon>
        <taxon>Oscillatoriophycideae</taxon>
        <taxon>Oscillatoriales</taxon>
        <taxon>Microcoleaceae</taxon>
        <taxon>Planktothrix</taxon>
    </lineage>
</organism>
<reference evidence="3" key="1">
    <citation type="submission" date="2015-10" db="EMBL/GenBank/DDBJ databases">
        <authorList>
            <person name="Regsiter A."/>
            <person name="william w."/>
        </authorList>
    </citation>
    <scope>NUCLEOTIDE SEQUENCE [LARGE SCALE GENOMIC DNA]</scope>
</reference>
<dbReference type="RefSeq" id="WP_072719389.1">
    <property type="nucleotide sequence ID" value="NZ_LN889801.1"/>
</dbReference>
<dbReference type="AlphaFoldDB" id="A0A1J1LJK1"/>
<dbReference type="OrthoDB" id="467411at2"/>
<dbReference type="Proteomes" id="UP000184315">
    <property type="component" value="Unassembled WGS sequence"/>
</dbReference>
<evidence type="ECO:0000313" key="2">
    <source>
        <dbReference type="EMBL" id="CUR32679.1"/>
    </source>
</evidence>
<keyword evidence="1" id="KW-0175">Coiled coil</keyword>
<evidence type="ECO:0000313" key="3">
    <source>
        <dbReference type="Proteomes" id="UP000184315"/>
    </source>
</evidence>
<evidence type="ECO:0000256" key="1">
    <source>
        <dbReference type="SAM" id="Coils"/>
    </source>
</evidence>
<protein>
    <submittedName>
        <fullName evidence="2">Lipoyl synthase</fullName>
        <ecNumber evidence="2">2.8.1.-</ecNumber>
    </submittedName>
</protein>